<reference evidence="3 4" key="1">
    <citation type="submission" date="2020-10" db="EMBL/GenBank/DDBJ databases">
        <title>Plant Genome Project.</title>
        <authorList>
            <person name="Zhang R.-G."/>
        </authorList>
    </citation>
    <scope>NUCLEOTIDE SEQUENCE [LARGE SCALE GENOMIC DNA]</scope>
    <source>
        <strain evidence="3">FAFU-HL-1</strain>
        <tissue evidence="3">Leaf</tissue>
    </source>
</reference>
<keyword evidence="4" id="KW-1185">Reference proteome</keyword>
<gene>
    <name evidence="3" type="ORF">SADUNF_Sadunf18G0018500</name>
</gene>
<feature type="compositionally biased region" description="Pro residues" evidence="2">
    <location>
        <begin position="466"/>
        <end position="477"/>
    </location>
</feature>
<organism evidence="3 4">
    <name type="scientific">Salix dunnii</name>
    <dbReference type="NCBI Taxonomy" id="1413687"/>
    <lineage>
        <taxon>Eukaryota</taxon>
        <taxon>Viridiplantae</taxon>
        <taxon>Streptophyta</taxon>
        <taxon>Embryophyta</taxon>
        <taxon>Tracheophyta</taxon>
        <taxon>Spermatophyta</taxon>
        <taxon>Magnoliopsida</taxon>
        <taxon>eudicotyledons</taxon>
        <taxon>Gunneridae</taxon>
        <taxon>Pentapetalae</taxon>
        <taxon>rosids</taxon>
        <taxon>fabids</taxon>
        <taxon>Malpighiales</taxon>
        <taxon>Salicaceae</taxon>
        <taxon>Saliceae</taxon>
        <taxon>Salix</taxon>
    </lineage>
</organism>
<evidence type="ECO:0000256" key="1">
    <source>
        <dbReference type="PROSITE-ProRule" id="PRU00221"/>
    </source>
</evidence>
<dbReference type="OrthoDB" id="1850764at2759"/>
<dbReference type="SMART" id="SM00320">
    <property type="entry name" value="WD40"/>
    <property type="match status" value="6"/>
</dbReference>
<evidence type="ECO:0000313" key="3">
    <source>
        <dbReference type="EMBL" id="KAF9662103.1"/>
    </source>
</evidence>
<comment type="caution">
    <text evidence="3">The sequence shown here is derived from an EMBL/GenBank/DDBJ whole genome shotgun (WGS) entry which is preliminary data.</text>
</comment>
<dbReference type="GO" id="GO:0006355">
    <property type="term" value="P:regulation of DNA-templated transcription"/>
    <property type="evidence" value="ECO:0007669"/>
    <property type="project" value="InterPro"/>
</dbReference>
<dbReference type="SUPFAM" id="SSF50978">
    <property type="entry name" value="WD40 repeat-like"/>
    <property type="match status" value="1"/>
</dbReference>
<dbReference type="InterPro" id="IPR027728">
    <property type="entry name" value="Topless_fam"/>
</dbReference>
<dbReference type="EMBL" id="JADGMS010000018">
    <property type="protein sequence ID" value="KAF9662103.1"/>
    <property type="molecule type" value="Genomic_DNA"/>
</dbReference>
<accession>A0A835J3R3</accession>
<dbReference type="Pfam" id="PF00400">
    <property type="entry name" value="WD40"/>
    <property type="match status" value="2"/>
</dbReference>
<dbReference type="PANTHER" id="PTHR44083">
    <property type="entry name" value="TOPLESS-RELATED PROTEIN 1-RELATED"/>
    <property type="match status" value="1"/>
</dbReference>
<sequence>MDSPSLLTTIQAEGGLPASPRIRFNKEGNLLAVSANDNRIKILATIDGLCLMRTFESHSLVASRVGIASEALIKNGDTRSSEGAKPRVPEELLSPKIWKLNEISDPSKLQSLRPALKQIRLRGWSTQIQALPSWHLHSMLFIYFGSGLEMTLIRVGRYKATTKATPQLVQPASGILMTNDQVDARIEEVVHCFALSKNDSYIMSASGGKISLFNTITFKTMTTFMPPPPAATCLAFHPQDNNIVAVGMDDSTIHIYNVRVDEVKSKLMGHSKRIAGLAFSNVLNTLVSSGADAQVIVWSTDKWERKKNCVLQIPAGRTPPIMSGTQVQFHQDQIHLLIVHETLLAIYETTKLECLKQWIIGEFSAPISHATFSCDSQLVYASFLDGTLRIFGASNLQVRCQINPSAYLPSDVGSPVYPLAIAAHPQESNQFAIGLTDGSIQVFESLESEGKWSTPPPAENGASSTMPPPHAPAPPAIPSDKPQNMD</sequence>
<feature type="region of interest" description="Disordered" evidence="2">
    <location>
        <begin position="446"/>
        <end position="486"/>
    </location>
</feature>
<name>A0A835J3R3_9ROSI</name>
<dbReference type="InterPro" id="IPR036322">
    <property type="entry name" value="WD40_repeat_dom_sf"/>
</dbReference>
<dbReference type="AlphaFoldDB" id="A0A835J3R3"/>
<keyword evidence="1" id="KW-0853">WD repeat</keyword>
<evidence type="ECO:0000313" key="4">
    <source>
        <dbReference type="Proteomes" id="UP000657918"/>
    </source>
</evidence>
<dbReference type="Proteomes" id="UP000657918">
    <property type="component" value="Unassembled WGS sequence"/>
</dbReference>
<evidence type="ECO:0000256" key="2">
    <source>
        <dbReference type="SAM" id="MobiDB-lite"/>
    </source>
</evidence>
<dbReference type="PANTHER" id="PTHR44083:SF46">
    <property type="entry name" value="CTLH DOMAIN-CONTAINING PROTEIN"/>
    <property type="match status" value="1"/>
</dbReference>
<dbReference type="InterPro" id="IPR015943">
    <property type="entry name" value="WD40/YVTN_repeat-like_dom_sf"/>
</dbReference>
<feature type="repeat" description="WD" evidence="1">
    <location>
        <begin position="267"/>
        <end position="308"/>
    </location>
</feature>
<dbReference type="PROSITE" id="PS50082">
    <property type="entry name" value="WD_REPEATS_2"/>
    <property type="match status" value="1"/>
</dbReference>
<proteinExistence type="predicted"/>
<dbReference type="Gene3D" id="2.130.10.10">
    <property type="entry name" value="YVTN repeat-like/Quinoprotein amine dehydrogenase"/>
    <property type="match status" value="2"/>
</dbReference>
<dbReference type="InterPro" id="IPR001680">
    <property type="entry name" value="WD40_rpt"/>
</dbReference>
<protein>
    <submittedName>
        <fullName evidence="3">Uncharacterized protein</fullName>
    </submittedName>
</protein>
<dbReference type="PROSITE" id="PS50294">
    <property type="entry name" value="WD_REPEATS_REGION"/>
    <property type="match status" value="1"/>
</dbReference>